<sequence>MLSTTIYRRSFSVLSRSRAKRSFTPSDSSVESDEIVSENNPWSPTLEDDPVYVQERNKFRKTKLPEQYRLAYSPLYEAPASKYVSMLKRLTLSVGVLGVYGAKLFYESSQFDDLYAYATLAGTFTPLAVVQYKTKDYVTRIFRLYDKTKPQTLENLVGDEKLILEKLNFTGGSTYNELLTITDNKDLKLSPPPKTYLPYSTWRESSGSTTRDFYVMDNIGGIRMDRIWGLIEKNSQINNGRSNW</sequence>
<dbReference type="VEuPathDB" id="FungiDB:C5_00160W_A"/>
<proteinExistence type="predicted"/>
<evidence type="ECO:0000256" key="1">
    <source>
        <dbReference type="SAM" id="MobiDB-lite"/>
    </source>
</evidence>
<dbReference type="AlphaFoldDB" id="A0A1D8PMU3"/>
<accession>A0A1D8PMU3</accession>
<reference evidence="3 4" key="2">
    <citation type="journal article" date="2007" name="Genome Biol.">
        <title>Assembly of the Candida albicans genome into sixteen supercontigs aligned on the eight chromosomes.</title>
        <authorList>
            <person name="van het Hoog M."/>
            <person name="Rast T.J."/>
            <person name="Martchenko M."/>
            <person name="Grindle S."/>
            <person name="Dignard D."/>
            <person name="Hogues H."/>
            <person name="Cuomo C."/>
            <person name="Berriman M."/>
            <person name="Scherer S."/>
            <person name="Magee B.B."/>
            <person name="Whiteway M."/>
            <person name="Chibana H."/>
            <person name="Nantel A."/>
            <person name="Magee P.T."/>
        </authorList>
    </citation>
    <scope>GENOME REANNOTATION</scope>
    <source>
        <strain evidence="4">SC5314 / ATCC MYA-2876</strain>
    </source>
</reference>
<dbReference type="RefSeq" id="XP_710510.1">
    <property type="nucleotide sequence ID" value="XM_705418.1"/>
</dbReference>
<feature type="region of interest" description="Disordered" evidence="1">
    <location>
        <begin position="23"/>
        <end position="43"/>
    </location>
</feature>
<dbReference type="EMBL" id="CP017627">
    <property type="protein sequence ID" value="AOW29462.1"/>
    <property type="molecule type" value="Genomic_DNA"/>
</dbReference>
<dbReference type="Proteomes" id="UP000000559">
    <property type="component" value="Chromosome 5"/>
</dbReference>
<dbReference type="OMA" id="VEHNSGV"/>
<keyword evidence="4" id="KW-1185">Reference proteome</keyword>
<evidence type="ECO:0000313" key="2">
    <source>
        <dbReference type="CGD" id="CAL0000188898"/>
    </source>
</evidence>
<dbReference type="GeneID" id="3647871"/>
<organism evidence="3 4">
    <name type="scientific">Candida albicans (strain SC5314 / ATCC MYA-2876)</name>
    <name type="common">Yeast</name>
    <dbReference type="NCBI Taxonomy" id="237561"/>
    <lineage>
        <taxon>Eukaryota</taxon>
        <taxon>Fungi</taxon>
        <taxon>Dikarya</taxon>
        <taxon>Ascomycota</taxon>
        <taxon>Saccharomycotina</taxon>
        <taxon>Pichiomycetes</taxon>
        <taxon>Debaryomycetaceae</taxon>
        <taxon>Candida/Lodderomyces clade</taxon>
        <taxon>Candida</taxon>
    </lineage>
</organism>
<protein>
    <submittedName>
        <fullName evidence="3">Uncharacterized protein</fullName>
    </submittedName>
</protein>
<dbReference type="CGD" id="CAL0000188898">
    <property type="gene designation" value="orf19.5681"/>
</dbReference>
<dbReference type="eggNOG" id="ENOG502SAH4">
    <property type="taxonomic scope" value="Eukaryota"/>
</dbReference>
<evidence type="ECO:0000313" key="3">
    <source>
        <dbReference type="EMBL" id="AOW29462.1"/>
    </source>
</evidence>
<gene>
    <name evidence="3" type="ordered locus">CAALFM_C500160WA</name>
    <name evidence="2" type="ordered locus">orf19.5681</name>
</gene>
<name>A0A1D8PMU3_CANAL</name>
<dbReference type="KEGG" id="cal:CAALFM_C500160WA"/>
<dbReference type="OrthoDB" id="4078936at2759"/>
<reference evidence="3 4" key="1">
    <citation type="journal article" date="2004" name="Proc. Natl. Acad. Sci. U.S.A.">
        <title>The diploid genome sequence of Candida albicans.</title>
        <authorList>
            <person name="Jones T."/>
            <person name="Federspiel N.A."/>
            <person name="Chibana H."/>
            <person name="Dungan J."/>
            <person name="Kalman S."/>
            <person name="Magee B.B."/>
            <person name="Newport G."/>
            <person name="Thorstenson Y.R."/>
            <person name="Agabian N."/>
            <person name="Magee P.T."/>
            <person name="Davis R.W."/>
            <person name="Scherer S."/>
        </authorList>
    </citation>
    <scope>NUCLEOTIDE SEQUENCE [LARGE SCALE GENOMIC DNA]</scope>
    <source>
        <strain evidence="4">SC5314 / ATCC MYA-2876</strain>
    </source>
</reference>
<evidence type="ECO:0000313" key="4">
    <source>
        <dbReference type="Proteomes" id="UP000000559"/>
    </source>
</evidence>
<dbReference type="InParanoid" id="A0A1D8PMU3"/>
<reference evidence="3 4" key="3">
    <citation type="journal article" date="2013" name="Genome Biol.">
        <title>Assembly of a phased diploid Candida albicans genome facilitates allele-specific measurements and provides a simple model for repeat and indel structure.</title>
        <authorList>
            <person name="Muzzey D."/>
            <person name="Schwartz K."/>
            <person name="Weissman J.S."/>
            <person name="Sherlock G."/>
        </authorList>
    </citation>
    <scope>NUCLEOTIDE SEQUENCE [LARGE SCALE GENOMIC DNA]</scope>
    <source>
        <strain evidence="4">SC5314 / ATCC MYA-2876</strain>
    </source>
</reference>